<keyword evidence="4" id="KW-1185">Reference proteome</keyword>
<evidence type="ECO:0000259" key="2">
    <source>
        <dbReference type="PROSITE" id="PS50405"/>
    </source>
</evidence>
<name>A0A1U9KJJ6_ACEAC</name>
<dbReference type="SFLD" id="SFLDG01151">
    <property type="entry name" value="Main.2:_Nu-like"/>
    <property type="match status" value="1"/>
</dbReference>
<keyword evidence="3" id="KW-0808">Transferase</keyword>
<dbReference type="PROSITE" id="PS50404">
    <property type="entry name" value="GST_NTER"/>
    <property type="match status" value="1"/>
</dbReference>
<dbReference type="SFLD" id="SFLDG00358">
    <property type="entry name" value="Main_(cytGST)"/>
    <property type="match status" value="1"/>
</dbReference>
<dbReference type="SUPFAM" id="SSF52833">
    <property type="entry name" value="Thioredoxin-like"/>
    <property type="match status" value="1"/>
</dbReference>
<dbReference type="SFLD" id="SFLDS00019">
    <property type="entry name" value="Glutathione_Transferase_(cytos"/>
    <property type="match status" value="1"/>
</dbReference>
<dbReference type="Pfam" id="PF13410">
    <property type="entry name" value="GST_C_2"/>
    <property type="match status" value="1"/>
</dbReference>
<dbReference type="PROSITE" id="PS50405">
    <property type="entry name" value="GST_CTER"/>
    <property type="match status" value="1"/>
</dbReference>
<dbReference type="InterPro" id="IPR010987">
    <property type="entry name" value="Glutathione-S-Trfase_C-like"/>
</dbReference>
<evidence type="ECO:0000259" key="1">
    <source>
        <dbReference type="PROSITE" id="PS50404"/>
    </source>
</evidence>
<evidence type="ECO:0000313" key="3">
    <source>
        <dbReference type="EMBL" id="AQS85971.1"/>
    </source>
</evidence>
<dbReference type="EMBL" id="CP014692">
    <property type="protein sequence ID" value="AQS85971.1"/>
    <property type="molecule type" value="Genomic_DNA"/>
</dbReference>
<evidence type="ECO:0000313" key="4">
    <source>
        <dbReference type="Proteomes" id="UP000188937"/>
    </source>
</evidence>
<proteinExistence type="predicted"/>
<dbReference type="AlphaFoldDB" id="A0A1U9KJJ6"/>
<dbReference type="CDD" id="cd03048">
    <property type="entry name" value="GST_N_Ure2p_like"/>
    <property type="match status" value="1"/>
</dbReference>
<dbReference type="RefSeq" id="WP_077813973.1">
    <property type="nucleotide sequence ID" value="NZ_CP014692.1"/>
</dbReference>
<dbReference type="PANTHER" id="PTHR44051">
    <property type="entry name" value="GLUTATHIONE S-TRANSFERASE-RELATED"/>
    <property type="match status" value="1"/>
</dbReference>
<dbReference type="InterPro" id="IPR036249">
    <property type="entry name" value="Thioredoxin-like_sf"/>
</dbReference>
<dbReference type="SUPFAM" id="SSF47616">
    <property type="entry name" value="GST C-terminal domain-like"/>
    <property type="match status" value="1"/>
</dbReference>
<organism evidence="3 4">
    <name type="scientific">Acetobacter aceti</name>
    <dbReference type="NCBI Taxonomy" id="435"/>
    <lineage>
        <taxon>Bacteria</taxon>
        <taxon>Pseudomonadati</taxon>
        <taxon>Pseudomonadota</taxon>
        <taxon>Alphaproteobacteria</taxon>
        <taxon>Acetobacterales</taxon>
        <taxon>Acetobacteraceae</taxon>
        <taxon>Acetobacter</taxon>
        <taxon>Acetobacter subgen. Acetobacter</taxon>
    </lineage>
</organism>
<dbReference type="Gene3D" id="3.40.30.10">
    <property type="entry name" value="Glutaredoxin"/>
    <property type="match status" value="1"/>
</dbReference>
<sequence>MLHFYYGPGPNPIKIALFLAETGMPFEAIPIDTYRGAQHEAAFRAINPNGKVPALVDTDGPQGIPATLFDSTAILLYLAEKTGQFLGETQDRPQLLSWLMFVATGLGPFSGQAVHFQHAAPEGLDYAVNRYRREAERHYQVLNDHLDGRSFIVGDRYTIADMSAWGWLDRAARVMKNEDRPLERWPSLARFMDMMNARPAVERAHAIMNGHAFKTVMDTDARHAMYPTSFPPVSKGTVS</sequence>
<feature type="domain" description="GST N-terminal" evidence="1">
    <location>
        <begin position="1"/>
        <end position="86"/>
    </location>
</feature>
<feature type="domain" description="GST C-terminal" evidence="2">
    <location>
        <begin position="88"/>
        <end position="221"/>
    </location>
</feature>
<dbReference type="Pfam" id="PF13409">
    <property type="entry name" value="GST_N_2"/>
    <property type="match status" value="1"/>
</dbReference>
<dbReference type="InterPro" id="IPR040079">
    <property type="entry name" value="Glutathione_S-Trfase"/>
</dbReference>
<dbReference type="Gene3D" id="1.20.1050.10">
    <property type="match status" value="1"/>
</dbReference>
<protein>
    <submittedName>
        <fullName evidence="3">Glutathione S-transferase</fullName>
    </submittedName>
</protein>
<dbReference type="KEGG" id="aace:A0U92_15745"/>
<dbReference type="GO" id="GO:0016740">
    <property type="term" value="F:transferase activity"/>
    <property type="evidence" value="ECO:0007669"/>
    <property type="project" value="UniProtKB-KW"/>
</dbReference>
<dbReference type="STRING" id="435.A0U92_15745"/>
<dbReference type="OrthoDB" id="9803562at2"/>
<gene>
    <name evidence="3" type="ORF">A0U92_15745</name>
</gene>
<dbReference type="InterPro" id="IPR036282">
    <property type="entry name" value="Glutathione-S-Trfase_C_sf"/>
</dbReference>
<accession>A0A1U9KJJ6</accession>
<dbReference type="PANTHER" id="PTHR44051:SF19">
    <property type="entry name" value="DISULFIDE-BOND OXIDOREDUCTASE YFCG"/>
    <property type="match status" value="1"/>
</dbReference>
<reference evidence="3 4" key="1">
    <citation type="submission" date="2016-03" db="EMBL/GenBank/DDBJ databases">
        <title>Acetic acid bacteria sequencing.</title>
        <authorList>
            <person name="Brandt J."/>
            <person name="Jakob F."/>
            <person name="Vogel R.F."/>
        </authorList>
    </citation>
    <scope>NUCLEOTIDE SEQUENCE [LARGE SCALE GENOMIC DNA]</scope>
    <source>
        <strain evidence="3 4">TMW2.1153</strain>
    </source>
</reference>
<dbReference type="Proteomes" id="UP000188937">
    <property type="component" value="Chromosome"/>
</dbReference>
<dbReference type="InterPro" id="IPR004045">
    <property type="entry name" value="Glutathione_S-Trfase_N"/>
</dbReference>